<dbReference type="SUPFAM" id="SSF55874">
    <property type="entry name" value="ATPase domain of HSP90 chaperone/DNA topoisomerase II/histidine kinase"/>
    <property type="match status" value="1"/>
</dbReference>
<keyword evidence="9" id="KW-0812">Transmembrane</keyword>
<name>A7GW84_CAMC5</name>
<dbReference type="Pfam" id="PF02518">
    <property type="entry name" value="HATPase_c"/>
    <property type="match status" value="1"/>
</dbReference>
<dbReference type="Proteomes" id="UP000006380">
    <property type="component" value="Chromosome"/>
</dbReference>
<dbReference type="HOGENOM" id="CLU_000445_133_4_7"/>
<keyword evidence="6 11" id="KW-0418">Kinase</keyword>
<proteinExistence type="predicted"/>
<dbReference type="GO" id="GO:0000155">
    <property type="term" value="F:phosphorelay sensor kinase activity"/>
    <property type="evidence" value="ECO:0007669"/>
    <property type="project" value="InterPro"/>
</dbReference>
<keyword evidence="4" id="KW-0808">Transferase</keyword>
<evidence type="ECO:0000256" key="2">
    <source>
        <dbReference type="ARBA" id="ARBA00012438"/>
    </source>
</evidence>
<dbReference type="PANTHER" id="PTHR43065:SF46">
    <property type="entry name" value="C4-DICARBOXYLATE TRANSPORT SENSOR PROTEIN DCTB"/>
    <property type="match status" value="1"/>
</dbReference>
<keyword evidence="9" id="KW-0472">Membrane</keyword>
<evidence type="ECO:0000259" key="10">
    <source>
        <dbReference type="PROSITE" id="PS50109"/>
    </source>
</evidence>
<keyword evidence="8" id="KW-0902">Two-component regulatory system</keyword>
<evidence type="ECO:0000256" key="3">
    <source>
        <dbReference type="ARBA" id="ARBA00022553"/>
    </source>
</evidence>
<dbReference type="PROSITE" id="PS50109">
    <property type="entry name" value="HIS_KIN"/>
    <property type="match status" value="1"/>
</dbReference>
<reference evidence="11" key="1">
    <citation type="submission" date="2016-07" db="EMBL/GenBank/DDBJ databases">
        <title>Comparative genomics of the Campylobacter concisus group.</title>
        <authorList>
            <person name="Miller W.G."/>
            <person name="Yee E."/>
            <person name="Chapman M.H."/>
            <person name="Huynh S."/>
            <person name="Bono J.L."/>
            <person name="On S.L.W."/>
            <person name="StLeger J."/>
            <person name="Foster G."/>
            <person name="Parker C.T."/>
        </authorList>
    </citation>
    <scope>NUCLEOTIDE SEQUENCE</scope>
    <source>
        <strain evidence="11">525.92</strain>
    </source>
</reference>
<sequence length="552" mass="64362">MSKITAKTKSLIFVLTLMIILSSSQIYQNSIFYETYIKQIHISYQKSFENFYKSFLNNEFDKYRPLASYFTKKEIIKELKNNNNTKIMKELNFYFSYFKSRDKFLKNVFFIDKDLKFKISKNMLIFNENNFLRYSIYQNKITYENNAIFDVIENNKELEFVLVFGIFEKGRNLGFIEVVLDPNALLKNLQYFDGSIGFIVKNQDNIKFGGQTIDTTSDHSRILIKENSFIINNFIIKNINDEEMAKGIFLLDITSKDKFYDESILKNIIFSLIFFVLAIISLNFVFNFLISRLERSNLILNKKIDIALKKARQQDKLLIYQSKLAGTGEMIANIAHQWRQPLMQLSSILMLLEALFEKNKLTKELFYEKINEESNIINYMSGTIDDFRNFYRPDKEKESFNVMDAIVRSFAIIKSSLDANNIKFDIICKKENAKIYGYKNEFSQAILNILSNSKDAFLNSLITNKSIRVDISNINKTIKILIQDNAGGIDENIIDKIFDPYFTTKHSFQGTGIGLYMSKMIIVDNMNGTIKVCNQELDGKIGAKFEISFNDL</sequence>
<comment type="catalytic activity">
    <reaction evidence="1">
        <text>ATP + protein L-histidine = ADP + protein N-phospho-L-histidine.</text>
        <dbReference type="EC" id="2.7.13.3"/>
    </reaction>
</comment>
<dbReference type="InterPro" id="IPR036097">
    <property type="entry name" value="HisK_dim/P_sf"/>
</dbReference>
<evidence type="ECO:0000256" key="9">
    <source>
        <dbReference type="SAM" id="Phobius"/>
    </source>
</evidence>
<dbReference type="AlphaFoldDB" id="A7GW84"/>
<dbReference type="InterPro" id="IPR003594">
    <property type="entry name" value="HATPase_dom"/>
</dbReference>
<dbReference type="PRINTS" id="PR00344">
    <property type="entry name" value="BCTRLSENSOR"/>
</dbReference>
<evidence type="ECO:0000256" key="4">
    <source>
        <dbReference type="ARBA" id="ARBA00022679"/>
    </source>
</evidence>
<gene>
    <name evidence="11" type="ORF">CCV52592_1546</name>
</gene>
<dbReference type="Gene3D" id="3.30.565.10">
    <property type="entry name" value="Histidine kinase-like ATPase, C-terminal domain"/>
    <property type="match status" value="1"/>
</dbReference>
<evidence type="ECO:0000256" key="5">
    <source>
        <dbReference type="ARBA" id="ARBA00022741"/>
    </source>
</evidence>
<evidence type="ECO:0000256" key="8">
    <source>
        <dbReference type="ARBA" id="ARBA00023012"/>
    </source>
</evidence>
<dbReference type="Gene3D" id="1.10.287.130">
    <property type="match status" value="1"/>
</dbReference>
<evidence type="ECO:0000256" key="7">
    <source>
        <dbReference type="ARBA" id="ARBA00022840"/>
    </source>
</evidence>
<feature type="domain" description="Histidine kinase" evidence="10">
    <location>
        <begin position="333"/>
        <end position="552"/>
    </location>
</feature>
<dbReference type="SUPFAM" id="SSF47384">
    <property type="entry name" value="Homodimeric domain of signal transducing histidine kinase"/>
    <property type="match status" value="1"/>
</dbReference>
<keyword evidence="12" id="KW-1185">Reference proteome</keyword>
<evidence type="ECO:0000313" key="11">
    <source>
        <dbReference type="EMBL" id="EAU00606.1"/>
    </source>
</evidence>
<keyword evidence="5" id="KW-0547">Nucleotide-binding</keyword>
<dbReference type="InterPro" id="IPR004358">
    <property type="entry name" value="Sig_transdc_His_kin-like_C"/>
</dbReference>
<dbReference type="SMART" id="SM00387">
    <property type="entry name" value="HATPase_c"/>
    <property type="match status" value="1"/>
</dbReference>
<dbReference type="EMBL" id="CP000767">
    <property type="protein sequence ID" value="EAU00606.1"/>
    <property type="molecule type" value="Genomic_DNA"/>
</dbReference>
<dbReference type="CDD" id="cd00082">
    <property type="entry name" value="HisKA"/>
    <property type="match status" value="1"/>
</dbReference>
<accession>A7GW84</accession>
<evidence type="ECO:0000256" key="1">
    <source>
        <dbReference type="ARBA" id="ARBA00000085"/>
    </source>
</evidence>
<dbReference type="InterPro" id="IPR036890">
    <property type="entry name" value="HATPase_C_sf"/>
</dbReference>
<keyword evidence="3" id="KW-0597">Phosphoprotein</keyword>
<protein>
    <recommendedName>
        <fullName evidence="2">histidine kinase</fullName>
        <ecNumber evidence="2">2.7.13.3</ecNumber>
    </recommendedName>
</protein>
<dbReference type="PANTHER" id="PTHR43065">
    <property type="entry name" value="SENSOR HISTIDINE KINASE"/>
    <property type="match status" value="1"/>
</dbReference>
<dbReference type="RefSeq" id="WP_011991738.1">
    <property type="nucleotide sequence ID" value="NC_009715.2"/>
</dbReference>
<dbReference type="OrthoDB" id="9805967at2"/>
<dbReference type="InterPro" id="IPR003661">
    <property type="entry name" value="HisK_dim/P_dom"/>
</dbReference>
<dbReference type="STRING" id="360105.CCV52592_1546"/>
<dbReference type="GO" id="GO:0005524">
    <property type="term" value="F:ATP binding"/>
    <property type="evidence" value="ECO:0007669"/>
    <property type="project" value="UniProtKB-KW"/>
</dbReference>
<evidence type="ECO:0000256" key="6">
    <source>
        <dbReference type="ARBA" id="ARBA00022777"/>
    </source>
</evidence>
<feature type="transmembrane region" description="Helical" evidence="9">
    <location>
        <begin position="268"/>
        <end position="290"/>
    </location>
</feature>
<dbReference type="EC" id="2.7.13.3" evidence="2"/>
<dbReference type="InterPro" id="IPR005467">
    <property type="entry name" value="His_kinase_dom"/>
</dbReference>
<keyword evidence="9" id="KW-1133">Transmembrane helix</keyword>
<dbReference type="KEGG" id="ccv:CCV52592_1546"/>
<evidence type="ECO:0000313" key="12">
    <source>
        <dbReference type="Proteomes" id="UP000006380"/>
    </source>
</evidence>
<organism evidence="11 12">
    <name type="scientific">Campylobacter curvus (strain 525.92)</name>
    <dbReference type="NCBI Taxonomy" id="360105"/>
    <lineage>
        <taxon>Bacteria</taxon>
        <taxon>Pseudomonadati</taxon>
        <taxon>Campylobacterota</taxon>
        <taxon>Epsilonproteobacteria</taxon>
        <taxon>Campylobacterales</taxon>
        <taxon>Campylobacteraceae</taxon>
        <taxon>Campylobacter</taxon>
    </lineage>
</organism>
<keyword evidence="7" id="KW-0067">ATP-binding</keyword>